<dbReference type="AlphaFoldDB" id="A0A9X3F8X8"/>
<gene>
    <name evidence="6" type="ORF">OU798_20635</name>
</gene>
<comment type="pathway">
    <text evidence="1">Glycan metabolism; L-arabinan degradation.</text>
</comment>
<dbReference type="Proteomes" id="UP001145087">
    <property type="component" value="Unassembled WGS sequence"/>
</dbReference>
<evidence type="ECO:0000313" key="6">
    <source>
        <dbReference type="EMBL" id="MCY1722769.1"/>
    </source>
</evidence>
<dbReference type="RefSeq" id="WP_343335094.1">
    <property type="nucleotide sequence ID" value="NZ_JAPOHD010000063.1"/>
</dbReference>
<dbReference type="SUPFAM" id="SSF75005">
    <property type="entry name" value="Arabinanase/levansucrase/invertase"/>
    <property type="match status" value="1"/>
</dbReference>
<evidence type="ECO:0000256" key="2">
    <source>
        <dbReference type="ARBA" id="ARBA00009865"/>
    </source>
</evidence>
<protein>
    <submittedName>
        <fullName evidence="6">Glycoside hydrolase family 43 protein</fullName>
    </submittedName>
</protein>
<dbReference type="PANTHER" id="PTHR43301:SF3">
    <property type="entry name" value="ARABINAN ENDO-1,5-ALPHA-L-ARABINOSIDASE A-RELATED"/>
    <property type="match status" value="1"/>
</dbReference>
<name>A0A9X3F8X8_9BACT</name>
<dbReference type="InterPro" id="IPR050727">
    <property type="entry name" value="GH43_arabinanases"/>
</dbReference>
<proteinExistence type="inferred from homology"/>
<dbReference type="Gene3D" id="2.115.10.20">
    <property type="entry name" value="Glycosyl hydrolase domain, family 43"/>
    <property type="match status" value="1"/>
</dbReference>
<dbReference type="PANTHER" id="PTHR43301">
    <property type="entry name" value="ARABINAN ENDO-1,5-ALPHA-L-ARABINOSIDASE"/>
    <property type="match status" value="1"/>
</dbReference>
<evidence type="ECO:0000256" key="3">
    <source>
        <dbReference type="ARBA" id="ARBA00022801"/>
    </source>
</evidence>
<keyword evidence="3 5" id="KW-0378">Hydrolase</keyword>
<organism evidence="6 7">
    <name type="scientific">Draconibacterium aestuarii</name>
    <dbReference type="NCBI Taxonomy" id="2998507"/>
    <lineage>
        <taxon>Bacteria</taxon>
        <taxon>Pseudomonadati</taxon>
        <taxon>Bacteroidota</taxon>
        <taxon>Bacteroidia</taxon>
        <taxon>Marinilabiliales</taxon>
        <taxon>Prolixibacteraceae</taxon>
        <taxon>Draconibacterium</taxon>
    </lineage>
</organism>
<dbReference type="InterPro" id="IPR006710">
    <property type="entry name" value="Glyco_hydro_43"/>
</dbReference>
<accession>A0A9X3F8X8</accession>
<dbReference type="CDD" id="cd08983">
    <property type="entry name" value="GH43_Bt3655-like"/>
    <property type="match status" value="1"/>
</dbReference>
<comment type="similarity">
    <text evidence="2 5">Belongs to the glycosyl hydrolase 43 family.</text>
</comment>
<dbReference type="GO" id="GO:0005975">
    <property type="term" value="P:carbohydrate metabolic process"/>
    <property type="evidence" value="ECO:0007669"/>
    <property type="project" value="InterPro"/>
</dbReference>
<reference evidence="6" key="1">
    <citation type="submission" date="2022-11" db="EMBL/GenBank/DDBJ databases">
        <title>Marilongibacter aestuarii gen. nov., sp. nov., isolated from tidal flat sediment.</title>
        <authorList>
            <person name="Jiayan W."/>
        </authorList>
    </citation>
    <scope>NUCLEOTIDE SEQUENCE</scope>
    <source>
        <strain evidence="6">Z1-6</strain>
    </source>
</reference>
<evidence type="ECO:0000313" key="7">
    <source>
        <dbReference type="Proteomes" id="UP001145087"/>
    </source>
</evidence>
<comment type="caution">
    <text evidence="6">The sequence shown here is derived from an EMBL/GenBank/DDBJ whole genome shotgun (WGS) entry which is preliminary data.</text>
</comment>
<keyword evidence="7" id="KW-1185">Reference proteome</keyword>
<evidence type="ECO:0000256" key="4">
    <source>
        <dbReference type="ARBA" id="ARBA00023295"/>
    </source>
</evidence>
<keyword evidence="4 5" id="KW-0326">Glycosidase</keyword>
<dbReference type="Pfam" id="PF04616">
    <property type="entry name" value="Glyco_hydro_43"/>
    <property type="match status" value="1"/>
</dbReference>
<dbReference type="GO" id="GO:0004553">
    <property type="term" value="F:hydrolase activity, hydrolyzing O-glycosyl compounds"/>
    <property type="evidence" value="ECO:0007669"/>
    <property type="project" value="InterPro"/>
</dbReference>
<dbReference type="InterPro" id="IPR023296">
    <property type="entry name" value="Glyco_hydro_beta-prop_sf"/>
</dbReference>
<evidence type="ECO:0000256" key="5">
    <source>
        <dbReference type="RuleBase" id="RU361187"/>
    </source>
</evidence>
<evidence type="ECO:0000256" key="1">
    <source>
        <dbReference type="ARBA" id="ARBA00004834"/>
    </source>
</evidence>
<sequence length="311" mass="35947">MKRIITLLFLIVPILGIAQNDVLFFSYFKGNGEDGLHLAYSEDGYKWHTLKNDESFLEPVVGESVLMRDPCIIFGPDKQFHMVWTSGWTEHGIGYASSKDLENWSEQKYIEVMKHEPKAKNCWAPEIIYDDAKKQYMIFWSTTIPGRFPETDGTGDDIYNHRMYYVTTKDFESFSATKLLYDHGFNVIDGSVLKLKSNEFVLFLKNETKRPVAEKNIRWATAKNIEGPYTKASEPITGDYWAEGPTCINTGDKYIVYFDKYMERSMGAVESTDLKTWKDISDKISFTGGVRHGTVFRVPEKLAQYLIQKYR</sequence>
<dbReference type="EMBL" id="JAPOHD010000063">
    <property type="protein sequence ID" value="MCY1722769.1"/>
    <property type="molecule type" value="Genomic_DNA"/>
</dbReference>